<organism evidence="1 2">
    <name type="scientific">Tanacetum coccineum</name>
    <dbReference type="NCBI Taxonomy" id="301880"/>
    <lineage>
        <taxon>Eukaryota</taxon>
        <taxon>Viridiplantae</taxon>
        <taxon>Streptophyta</taxon>
        <taxon>Embryophyta</taxon>
        <taxon>Tracheophyta</taxon>
        <taxon>Spermatophyta</taxon>
        <taxon>Magnoliopsida</taxon>
        <taxon>eudicotyledons</taxon>
        <taxon>Gunneridae</taxon>
        <taxon>Pentapetalae</taxon>
        <taxon>asterids</taxon>
        <taxon>campanulids</taxon>
        <taxon>Asterales</taxon>
        <taxon>Asteraceae</taxon>
        <taxon>Asteroideae</taxon>
        <taxon>Anthemideae</taxon>
        <taxon>Anthemidinae</taxon>
        <taxon>Tanacetum</taxon>
    </lineage>
</organism>
<accession>A0ABQ5CP65</accession>
<reference evidence="1" key="1">
    <citation type="journal article" date="2022" name="Int. J. Mol. Sci.">
        <title>Draft Genome of Tanacetum Coccineum: Genomic Comparison of Closely Related Tanacetum-Family Plants.</title>
        <authorList>
            <person name="Yamashiro T."/>
            <person name="Shiraishi A."/>
            <person name="Nakayama K."/>
            <person name="Satake H."/>
        </authorList>
    </citation>
    <scope>NUCLEOTIDE SEQUENCE</scope>
</reference>
<protein>
    <submittedName>
        <fullName evidence="1">Uncharacterized protein</fullName>
    </submittedName>
</protein>
<proteinExistence type="predicted"/>
<evidence type="ECO:0000313" key="2">
    <source>
        <dbReference type="Proteomes" id="UP001151760"/>
    </source>
</evidence>
<reference evidence="1" key="2">
    <citation type="submission" date="2022-01" db="EMBL/GenBank/DDBJ databases">
        <authorList>
            <person name="Yamashiro T."/>
            <person name="Shiraishi A."/>
            <person name="Satake H."/>
            <person name="Nakayama K."/>
        </authorList>
    </citation>
    <scope>NUCLEOTIDE SEQUENCE</scope>
</reference>
<comment type="caution">
    <text evidence="1">The sequence shown here is derived from an EMBL/GenBank/DDBJ whole genome shotgun (WGS) entry which is preliminary data.</text>
</comment>
<gene>
    <name evidence="1" type="ORF">Tco_0908407</name>
</gene>
<evidence type="ECO:0000313" key="1">
    <source>
        <dbReference type="EMBL" id="GJT28132.1"/>
    </source>
</evidence>
<keyword evidence="2" id="KW-1185">Reference proteome</keyword>
<sequence length="122" mass="14129">MRIDELHKFSDGTLDDVRTALNDRLKGIRMEYLPQTFWSQRDKANARAMIQAIDKRLKTRRIMRSLERFVGGRPYGEHAEYDESNTYVLERFNTTAGNPVKKILLKLNLSDHRLFKDGGGGS</sequence>
<dbReference type="EMBL" id="BQNB010014436">
    <property type="protein sequence ID" value="GJT28132.1"/>
    <property type="molecule type" value="Genomic_DNA"/>
</dbReference>
<name>A0ABQ5CP65_9ASTR</name>
<dbReference type="Proteomes" id="UP001151760">
    <property type="component" value="Unassembled WGS sequence"/>
</dbReference>